<proteinExistence type="predicted"/>
<feature type="compositionally biased region" description="Low complexity" evidence="1">
    <location>
        <begin position="173"/>
        <end position="198"/>
    </location>
</feature>
<feature type="chain" id="PRO_5043972111" evidence="2">
    <location>
        <begin position="21"/>
        <end position="463"/>
    </location>
</feature>
<keyword evidence="2" id="KW-0732">Signal</keyword>
<gene>
    <name evidence="3" type="ORF">CTOB1V02_LOCUS5095</name>
</gene>
<dbReference type="Gene3D" id="2.60.120.260">
    <property type="entry name" value="Galactose-binding domain-like"/>
    <property type="match status" value="1"/>
</dbReference>
<feature type="region of interest" description="Disordered" evidence="1">
    <location>
        <begin position="173"/>
        <end position="293"/>
    </location>
</feature>
<dbReference type="EMBL" id="OB661061">
    <property type="protein sequence ID" value="CAD7227186.1"/>
    <property type="molecule type" value="Genomic_DNA"/>
</dbReference>
<organism evidence="3">
    <name type="scientific">Cyprideis torosa</name>
    <dbReference type="NCBI Taxonomy" id="163714"/>
    <lineage>
        <taxon>Eukaryota</taxon>
        <taxon>Metazoa</taxon>
        <taxon>Ecdysozoa</taxon>
        <taxon>Arthropoda</taxon>
        <taxon>Crustacea</taxon>
        <taxon>Oligostraca</taxon>
        <taxon>Ostracoda</taxon>
        <taxon>Podocopa</taxon>
        <taxon>Podocopida</taxon>
        <taxon>Cytherocopina</taxon>
        <taxon>Cytheroidea</taxon>
        <taxon>Cytherideidae</taxon>
        <taxon>Cyprideis</taxon>
    </lineage>
</organism>
<feature type="signal peptide" evidence="2">
    <location>
        <begin position="1"/>
        <end position="20"/>
    </location>
</feature>
<accession>A0A7R8WE28</accession>
<name>A0A7R8WE28_9CRUS</name>
<evidence type="ECO:0000256" key="1">
    <source>
        <dbReference type="SAM" id="MobiDB-lite"/>
    </source>
</evidence>
<sequence>MAPMTGQILCVLFIAQVGHCLYASCGGKIEDPVGIPDNGEATVSANCRKCFSPDYVTARINITHSYSKDLLVTLIARPSDQSALVVLDHSTSCTPDSWVGVVIEDNGEGGYLDQVCTTGDIKSPPSYLPLEPFSIFTDGDPICSFDLIVKDTLYYDTGYITWFEVVLEFDPDSSTLDTSSTTPTTNTTSTESTSMQTSDNPTVNTSTDPQTTEDVTVTDSPTTGPTTQTTEDVTVTDSPTTGPTTQTTEDVTVTDSPTTGPSTTQWPTDTTSDTTQWPSTTMPSTTAGTQPPPQLITCGRDFDPPIDIPDNGEVFPIVLKCPACLSVQDVSISLILKHTFSTDLRMKLVHEDRSAMLKKNGGPCATQNYWVTITDNATELLQEACPSPDHPDVVGEYRPLEALSRFTGASTCTPWTLELQDVVVEDTGFVNSVFIDVWATELPTETTSTTSGPATTDDVTILL</sequence>
<evidence type="ECO:0000313" key="3">
    <source>
        <dbReference type="EMBL" id="CAD7227186.1"/>
    </source>
</evidence>
<feature type="compositionally biased region" description="Low complexity" evidence="1">
    <location>
        <begin position="214"/>
        <end position="281"/>
    </location>
</feature>
<protein>
    <submittedName>
        <fullName evidence="3">Uncharacterized protein</fullName>
    </submittedName>
</protein>
<dbReference type="AlphaFoldDB" id="A0A7R8WE28"/>
<evidence type="ECO:0000256" key="2">
    <source>
        <dbReference type="SAM" id="SignalP"/>
    </source>
</evidence>
<feature type="compositionally biased region" description="Polar residues" evidence="1">
    <location>
        <begin position="199"/>
        <end position="213"/>
    </location>
</feature>
<reference evidence="3" key="1">
    <citation type="submission" date="2020-11" db="EMBL/GenBank/DDBJ databases">
        <authorList>
            <person name="Tran Van P."/>
        </authorList>
    </citation>
    <scope>NUCLEOTIDE SEQUENCE</scope>
</reference>